<keyword evidence="1" id="KW-0472">Membrane</keyword>
<keyword evidence="3" id="KW-1185">Reference proteome</keyword>
<evidence type="ECO:0000313" key="2">
    <source>
        <dbReference type="EMBL" id="MFC4362920.1"/>
    </source>
</evidence>
<feature type="transmembrane region" description="Helical" evidence="1">
    <location>
        <begin position="104"/>
        <end position="122"/>
    </location>
</feature>
<accession>A0ABV8V6N3</accession>
<evidence type="ECO:0008006" key="4">
    <source>
        <dbReference type="Google" id="ProtNLM"/>
    </source>
</evidence>
<sequence length="131" mass="14938">MWNKVHLYFGCVLLALFLLTGLYMQNQFPALYQGDQVMRFMYRASHIYLLFAALVHLAWSHAAPLPSQKTLLYVAPNVGLMVASVLLVLAYWVEPANRMDERTYTQIALILLILASVFRVLLHLTKGKKGL</sequence>
<name>A0ABV8V6N3_9GAMM</name>
<dbReference type="EMBL" id="JBHSCX010000013">
    <property type="protein sequence ID" value="MFC4362920.1"/>
    <property type="molecule type" value="Genomic_DNA"/>
</dbReference>
<feature type="transmembrane region" description="Helical" evidence="1">
    <location>
        <begin position="71"/>
        <end position="92"/>
    </location>
</feature>
<dbReference type="RefSeq" id="WP_290264881.1">
    <property type="nucleotide sequence ID" value="NZ_JAUFQG010000006.1"/>
</dbReference>
<feature type="transmembrane region" description="Helical" evidence="1">
    <location>
        <begin position="40"/>
        <end position="59"/>
    </location>
</feature>
<evidence type="ECO:0000313" key="3">
    <source>
        <dbReference type="Proteomes" id="UP001595840"/>
    </source>
</evidence>
<comment type="caution">
    <text evidence="2">The sequence shown here is derived from an EMBL/GenBank/DDBJ whole genome shotgun (WGS) entry which is preliminary data.</text>
</comment>
<gene>
    <name evidence="2" type="ORF">ACFOX3_11455</name>
</gene>
<proteinExistence type="predicted"/>
<keyword evidence="1" id="KW-0812">Transmembrane</keyword>
<keyword evidence="1" id="KW-1133">Transmembrane helix</keyword>
<dbReference type="Proteomes" id="UP001595840">
    <property type="component" value="Unassembled WGS sequence"/>
</dbReference>
<protein>
    <recommendedName>
        <fullName evidence="4">DUF4405 domain-containing protein</fullName>
    </recommendedName>
</protein>
<reference evidence="3" key="1">
    <citation type="journal article" date="2019" name="Int. J. Syst. Evol. Microbiol.">
        <title>The Global Catalogue of Microorganisms (GCM) 10K type strain sequencing project: providing services to taxonomists for standard genome sequencing and annotation.</title>
        <authorList>
            <consortium name="The Broad Institute Genomics Platform"/>
            <consortium name="The Broad Institute Genome Sequencing Center for Infectious Disease"/>
            <person name="Wu L."/>
            <person name="Ma J."/>
        </authorList>
    </citation>
    <scope>NUCLEOTIDE SEQUENCE [LARGE SCALE GENOMIC DNA]</scope>
    <source>
        <strain evidence="3">CECT 8570</strain>
    </source>
</reference>
<evidence type="ECO:0000256" key="1">
    <source>
        <dbReference type="SAM" id="Phobius"/>
    </source>
</evidence>
<organism evidence="2 3">
    <name type="scientific">Simiduia curdlanivorans</name>
    <dbReference type="NCBI Taxonomy" id="1492769"/>
    <lineage>
        <taxon>Bacteria</taxon>
        <taxon>Pseudomonadati</taxon>
        <taxon>Pseudomonadota</taxon>
        <taxon>Gammaproteobacteria</taxon>
        <taxon>Cellvibrionales</taxon>
        <taxon>Cellvibrionaceae</taxon>
        <taxon>Simiduia</taxon>
    </lineage>
</organism>